<dbReference type="InterPro" id="IPR011519">
    <property type="entry name" value="UnbV_ASPIC"/>
</dbReference>
<gene>
    <name evidence="3" type="ORF">F5984_17120</name>
</gene>
<evidence type="ECO:0000313" key="4">
    <source>
        <dbReference type="Proteomes" id="UP000488299"/>
    </source>
</evidence>
<dbReference type="AlphaFoldDB" id="A0A7J5TZM1"/>
<dbReference type="Proteomes" id="UP000488299">
    <property type="component" value="Unassembled WGS sequence"/>
</dbReference>
<dbReference type="PANTHER" id="PTHR16026:SF0">
    <property type="entry name" value="CARTILAGE ACIDIC PROTEIN 1"/>
    <property type="match status" value="1"/>
</dbReference>
<accession>A0A7J5TZM1</accession>
<dbReference type="Pfam" id="PF07593">
    <property type="entry name" value="UnbV_ASPIC"/>
    <property type="match status" value="1"/>
</dbReference>
<evidence type="ECO:0000256" key="1">
    <source>
        <dbReference type="ARBA" id="ARBA00022729"/>
    </source>
</evidence>
<keyword evidence="4" id="KW-1185">Reference proteome</keyword>
<protein>
    <submittedName>
        <fullName evidence="3">RNA-binding protein</fullName>
    </submittedName>
</protein>
<keyword evidence="1" id="KW-0732">Signal</keyword>
<comment type="caution">
    <text evidence="3">The sequence shown here is derived from an EMBL/GenBank/DDBJ whole genome shotgun (WGS) entry which is preliminary data.</text>
</comment>
<dbReference type="SUPFAM" id="SSF69318">
    <property type="entry name" value="Integrin alpha N-terminal domain"/>
    <property type="match status" value="3"/>
</dbReference>
<evidence type="ECO:0000259" key="2">
    <source>
        <dbReference type="Pfam" id="PF07593"/>
    </source>
</evidence>
<dbReference type="Pfam" id="PF13517">
    <property type="entry name" value="FG-GAP_3"/>
    <property type="match status" value="4"/>
</dbReference>
<dbReference type="PROSITE" id="PS51257">
    <property type="entry name" value="PROKAR_LIPOPROTEIN"/>
    <property type="match status" value="1"/>
</dbReference>
<sequence length="1127" mass="123758">MTQLRVFLGLIIGLPVLLSACSGGSEPAKDSLFARLDSTRTGIRFQNQLHETDSLSILDYLYFYNGGGVAAGDFNNDGKTDLYFVSNQQPNKLYLNRGGMQFDDVTQPAKADNGKADWQTGVTVADVNGDGWLDIYVCAVSQFKGLKGANQLYINNGPGTKGPDGLSIPTFTERAAEYGLDFAGFSTQATFFDYDHDGDLDCFLLNHAVHTSRSYDHVRTRLIRNRESGDYLFRNDGGTKGFTDVSEQAGIFATVMGYGLGVSVADINNDGWEDLYISNDFHEDDYYYVNNQKGGFREEVRKAFGHTSRFSMGNDVADINNDGFQDVISVDMYPEDPAVEKASNGEDPLDIYQYKLTYGYMNQYTRNCLQLSMAGQRFIDIGLMAGIAATDWSWAPLLADFDNDGIKDLFISNGIVRRPNDLEYLKYISSQTFGPNASNDALAQMPDGRVHPYLYKGTDSLQFVDKSFDWGFAETGYTNGAAYADLDNDGDLDLITNNINSPAGIFENQANTLTNNHFLQVNLTGTGSNRFGVGAKVVLKTKTGLLLQQNSPTRGFMSSVEPRLTFGLGGQNTVDSLWVLWPDGTGQILTGVKANQALTLKQSNARPGIANPVRPPAQPLFAEGDSTQVAFQHAENMYFDFGREPLLPFKVSTEGPKLAVADVNADGLDDFFMGGARHQTSCLFVQQPNGTFRTDSSAFRADVNCEDVGSLFFDADGDGDPDLYVVSGGNEFTGQSLELLDRLYLNDGTGRFQKDSLALPSLHANKSSVAAADIDRDGDLDLFVAGRVVGFRYGQSPPSFLLINEGKGRDGRVRFSDQTARRAPALQQGGMLTDAFWHDLDRDGDPDLVTAGHWAPIRVYRNDGGNLTEADDTGLAQAVGFWQTLKPADLDGDGDMDFLAGNLGQNTKFRRGTDGAVRLYARDYTNSGARFDQVMAYRYQNKWYPVATKDELGKSLPFLNKRFDNYRDFSGKTLDEIFESSELVEDGMREVNTFESVWIENLGTESDKSLRFRIHKLPVLAQTAPIFAFDVQDVTGDGRPDVLLGGNFYSVSTYQGRYDASYGLLLRNNGAGKFTAVPPTESGLVLRGEIRAINHIRTGQGPLVLVARNGAPMQVFRPLRSGAGSRG</sequence>
<proteinExistence type="predicted"/>
<dbReference type="InterPro" id="IPR028994">
    <property type="entry name" value="Integrin_alpha_N"/>
</dbReference>
<dbReference type="InterPro" id="IPR027039">
    <property type="entry name" value="Crtac1"/>
</dbReference>
<dbReference type="RefSeq" id="WP_152125425.1">
    <property type="nucleotide sequence ID" value="NZ_WELI01000006.1"/>
</dbReference>
<dbReference type="InterPro" id="IPR013517">
    <property type="entry name" value="FG-GAP"/>
</dbReference>
<dbReference type="Gene3D" id="2.130.10.130">
    <property type="entry name" value="Integrin alpha, N-terminal"/>
    <property type="match status" value="3"/>
</dbReference>
<dbReference type="PANTHER" id="PTHR16026">
    <property type="entry name" value="CARTILAGE ACIDIC PROTEIN 1"/>
    <property type="match status" value="1"/>
</dbReference>
<dbReference type="EMBL" id="WELI01000006">
    <property type="protein sequence ID" value="KAB7729346.1"/>
    <property type="molecule type" value="Genomic_DNA"/>
</dbReference>
<reference evidence="3 4" key="1">
    <citation type="submission" date="2019-10" db="EMBL/GenBank/DDBJ databases">
        <title>Rudanella paleaurantiibacter sp. nov., isolated from sludge.</title>
        <authorList>
            <person name="Xu S.Q."/>
        </authorList>
    </citation>
    <scope>NUCLEOTIDE SEQUENCE [LARGE SCALE GENOMIC DNA]</scope>
    <source>
        <strain evidence="3 4">HX-22-17</strain>
    </source>
</reference>
<organism evidence="3 4">
    <name type="scientific">Rudanella paleaurantiibacter</name>
    <dbReference type="NCBI Taxonomy" id="2614655"/>
    <lineage>
        <taxon>Bacteria</taxon>
        <taxon>Pseudomonadati</taxon>
        <taxon>Bacteroidota</taxon>
        <taxon>Cytophagia</taxon>
        <taxon>Cytophagales</taxon>
        <taxon>Cytophagaceae</taxon>
        <taxon>Rudanella</taxon>
    </lineage>
</organism>
<name>A0A7J5TZM1_9BACT</name>
<evidence type="ECO:0000313" key="3">
    <source>
        <dbReference type="EMBL" id="KAB7729346.1"/>
    </source>
</evidence>
<feature type="domain" description="ASPIC/UnbV" evidence="2">
    <location>
        <begin position="532"/>
        <end position="599"/>
    </location>
</feature>